<accession>A0A835LFS4</accession>
<evidence type="ECO:0000256" key="8">
    <source>
        <dbReference type="ARBA" id="ARBA00022840"/>
    </source>
</evidence>
<dbReference type="InterPro" id="IPR036426">
    <property type="entry name" value="Bulb-type_lectin_dom_sf"/>
</dbReference>
<evidence type="ECO:0000256" key="6">
    <source>
        <dbReference type="ARBA" id="ARBA00022741"/>
    </source>
</evidence>
<dbReference type="InterPro" id="IPR000858">
    <property type="entry name" value="S_locus_glycoprot_dom"/>
</dbReference>
<dbReference type="PROSITE" id="PS50948">
    <property type="entry name" value="PAN"/>
    <property type="match status" value="1"/>
</dbReference>
<evidence type="ECO:0000256" key="4">
    <source>
        <dbReference type="ARBA" id="ARBA00022679"/>
    </source>
</evidence>
<dbReference type="Pfam" id="PF00954">
    <property type="entry name" value="S_locus_glycop"/>
    <property type="match status" value="1"/>
</dbReference>
<evidence type="ECO:0000256" key="13">
    <source>
        <dbReference type="PIRNR" id="PIRNR000641"/>
    </source>
</evidence>
<dbReference type="AlphaFoldDB" id="A0A835LFS4"/>
<organism evidence="21 22">
    <name type="scientific">Coptis chinensis</name>
    <dbReference type="NCBI Taxonomy" id="261450"/>
    <lineage>
        <taxon>Eukaryota</taxon>
        <taxon>Viridiplantae</taxon>
        <taxon>Streptophyta</taxon>
        <taxon>Embryophyta</taxon>
        <taxon>Tracheophyta</taxon>
        <taxon>Spermatophyta</taxon>
        <taxon>Magnoliopsida</taxon>
        <taxon>Ranunculales</taxon>
        <taxon>Ranunculaceae</taxon>
        <taxon>Coptidoideae</taxon>
        <taxon>Coptis</taxon>
    </lineage>
</organism>
<comment type="caution">
    <text evidence="21">The sequence shown here is derived from an EMBL/GenBank/DDBJ whole genome shotgun (WGS) entry which is preliminary data.</text>
</comment>
<keyword evidence="10" id="KW-0325">Glycoprotein</keyword>
<evidence type="ECO:0000259" key="17">
    <source>
        <dbReference type="PROSITE" id="PS50011"/>
    </source>
</evidence>
<evidence type="ECO:0000313" key="21">
    <source>
        <dbReference type="EMBL" id="KAF9590857.1"/>
    </source>
</evidence>
<feature type="chain" id="PRO_5032909610" description="Receptor-like serine/threonine-protein kinase" evidence="16">
    <location>
        <begin position="19"/>
        <end position="840"/>
    </location>
</feature>
<dbReference type="EC" id="2.7.11.1" evidence="13"/>
<dbReference type="GO" id="GO:0004674">
    <property type="term" value="F:protein serine/threonine kinase activity"/>
    <property type="evidence" value="ECO:0007669"/>
    <property type="project" value="UniProtKB-KW"/>
</dbReference>
<evidence type="ECO:0000256" key="9">
    <source>
        <dbReference type="ARBA" id="ARBA00023157"/>
    </source>
</evidence>
<dbReference type="InterPro" id="IPR000719">
    <property type="entry name" value="Prot_kinase_dom"/>
</dbReference>
<dbReference type="FunFam" id="1.10.510.10:FF:000060">
    <property type="entry name" value="G-type lectin S-receptor-like serine/threonine-protein kinase"/>
    <property type="match status" value="1"/>
</dbReference>
<comment type="catalytic activity">
    <reaction evidence="12 13">
        <text>L-seryl-[protein] + ATP = O-phospho-L-seryl-[protein] + ADP + H(+)</text>
        <dbReference type="Rhea" id="RHEA:17989"/>
        <dbReference type="Rhea" id="RHEA-COMP:9863"/>
        <dbReference type="Rhea" id="RHEA-COMP:11604"/>
        <dbReference type="ChEBI" id="CHEBI:15378"/>
        <dbReference type="ChEBI" id="CHEBI:29999"/>
        <dbReference type="ChEBI" id="CHEBI:30616"/>
        <dbReference type="ChEBI" id="CHEBI:83421"/>
        <dbReference type="ChEBI" id="CHEBI:456216"/>
        <dbReference type="EC" id="2.7.11.1"/>
    </reaction>
</comment>
<dbReference type="Gene3D" id="2.90.10.10">
    <property type="entry name" value="Bulb-type lectin domain"/>
    <property type="match status" value="1"/>
</dbReference>
<keyword evidence="15" id="KW-0472">Membrane</keyword>
<keyword evidence="7 13" id="KW-0418">Kinase</keyword>
<evidence type="ECO:0000256" key="15">
    <source>
        <dbReference type="SAM" id="Phobius"/>
    </source>
</evidence>
<dbReference type="InterPro" id="IPR024171">
    <property type="entry name" value="SRK-like_kinase"/>
</dbReference>
<evidence type="ECO:0000256" key="14">
    <source>
        <dbReference type="PROSITE-ProRule" id="PRU00076"/>
    </source>
</evidence>
<dbReference type="GO" id="GO:0005524">
    <property type="term" value="F:ATP binding"/>
    <property type="evidence" value="ECO:0007669"/>
    <property type="project" value="UniProtKB-KW"/>
</dbReference>
<dbReference type="SMART" id="SM00473">
    <property type="entry name" value="PAN_AP"/>
    <property type="match status" value="1"/>
</dbReference>
<dbReference type="PANTHER" id="PTHR27002:SF566">
    <property type="entry name" value="RECEPTOR-LIKE SERINE_THREONINE-PROTEIN KINASE"/>
    <property type="match status" value="1"/>
</dbReference>
<keyword evidence="3 13" id="KW-0723">Serine/threonine-protein kinase</keyword>
<evidence type="ECO:0000256" key="2">
    <source>
        <dbReference type="ARBA" id="ARBA00022475"/>
    </source>
</evidence>
<dbReference type="FunFam" id="2.90.10.10:FF:000001">
    <property type="entry name" value="G-type lectin S-receptor-like serine/threonine-protein kinase"/>
    <property type="match status" value="1"/>
</dbReference>
<evidence type="ECO:0000313" key="22">
    <source>
        <dbReference type="Proteomes" id="UP000631114"/>
    </source>
</evidence>
<feature type="domain" description="EGF-like" evidence="18">
    <location>
        <begin position="279"/>
        <end position="317"/>
    </location>
</feature>
<dbReference type="PROSITE" id="PS00108">
    <property type="entry name" value="PROTEIN_KINASE_ST"/>
    <property type="match status" value="1"/>
</dbReference>
<dbReference type="InterPro" id="IPR011009">
    <property type="entry name" value="Kinase-like_dom_sf"/>
</dbReference>
<comment type="catalytic activity">
    <reaction evidence="11 13">
        <text>L-threonyl-[protein] + ATP = O-phospho-L-threonyl-[protein] + ADP + H(+)</text>
        <dbReference type="Rhea" id="RHEA:46608"/>
        <dbReference type="Rhea" id="RHEA-COMP:11060"/>
        <dbReference type="Rhea" id="RHEA-COMP:11605"/>
        <dbReference type="ChEBI" id="CHEBI:15378"/>
        <dbReference type="ChEBI" id="CHEBI:30013"/>
        <dbReference type="ChEBI" id="CHEBI:30616"/>
        <dbReference type="ChEBI" id="CHEBI:61977"/>
        <dbReference type="ChEBI" id="CHEBI:456216"/>
        <dbReference type="EC" id="2.7.11.1"/>
    </reaction>
</comment>
<evidence type="ECO:0000256" key="16">
    <source>
        <dbReference type="SAM" id="SignalP"/>
    </source>
</evidence>
<keyword evidence="5 16" id="KW-0732">Signal</keyword>
<dbReference type="Proteomes" id="UP000631114">
    <property type="component" value="Unassembled WGS sequence"/>
</dbReference>
<keyword evidence="8 13" id="KW-0067">ATP-binding</keyword>
<dbReference type="InterPro" id="IPR008271">
    <property type="entry name" value="Ser/Thr_kinase_AS"/>
</dbReference>
<dbReference type="Gene3D" id="3.30.200.20">
    <property type="entry name" value="Phosphorylase Kinase, domain 1"/>
    <property type="match status" value="1"/>
</dbReference>
<dbReference type="SMART" id="SM00220">
    <property type="entry name" value="S_TKc"/>
    <property type="match status" value="1"/>
</dbReference>
<dbReference type="InterPro" id="IPR000742">
    <property type="entry name" value="EGF"/>
</dbReference>
<comment type="caution">
    <text evidence="14">Lacks conserved residue(s) required for the propagation of feature annotation.</text>
</comment>
<keyword evidence="6 13" id="KW-0547">Nucleotide-binding</keyword>
<feature type="domain" description="Apple" evidence="20">
    <location>
        <begin position="328"/>
        <end position="416"/>
    </location>
</feature>
<keyword evidence="2" id="KW-1003">Cell membrane</keyword>
<dbReference type="GO" id="GO:0048544">
    <property type="term" value="P:recognition of pollen"/>
    <property type="evidence" value="ECO:0007669"/>
    <property type="project" value="InterPro"/>
</dbReference>
<keyword evidence="22" id="KW-1185">Reference proteome</keyword>
<comment type="subcellular location">
    <subcellularLocation>
        <location evidence="1">Cell membrane</location>
        <topology evidence="1">Single-pass type I membrane protein</topology>
    </subcellularLocation>
</comment>
<keyword evidence="9 14" id="KW-1015">Disulfide bond</keyword>
<feature type="signal peptide" evidence="16">
    <location>
        <begin position="1"/>
        <end position="18"/>
    </location>
</feature>
<evidence type="ECO:0000259" key="20">
    <source>
        <dbReference type="PROSITE" id="PS50948"/>
    </source>
</evidence>
<dbReference type="SMART" id="SM00108">
    <property type="entry name" value="B_lectin"/>
    <property type="match status" value="1"/>
</dbReference>
<keyword evidence="15" id="KW-1133">Transmembrane helix</keyword>
<dbReference type="Pfam" id="PF01453">
    <property type="entry name" value="B_lectin"/>
    <property type="match status" value="1"/>
</dbReference>
<dbReference type="PIRSF" id="PIRSF000641">
    <property type="entry name" value="SRK"/>
    <property type="match status" value="1"/>
</dbReference>
<evidence type="ECO:0000256" key="5">
    <source>
        <dbReference type="ARBA" id="ARBA00022729"/>
    </source>
</evidence>
<dbReference type="PROSITE" id="PS50927">
    <property type="entry name" value="BULB_LECTIN"/>
    <property type="match status" value="1"/>
</dbReference>
<evidence type="ECO:0000259" key="18">
    <source>
        <dbReference type="PROSITE" id="PS50026"/>
    </source>
</evidence>
<feature type="domain" description="Protein kinase" evidence="17">
    <location>
        <begin position="482"/>
        <end position="774"/>
    </location>
</feature>
<feature type="disulfide bond" evidence="14">
    <location>
        <begin position="288"/>
        <end position="305"/>
    </location>
</feature>
<dbReference type="InterPro" id="IPR001480">
    <property type="entry name" value="Bulb-type_lectin_dom"/>
</dbReference>
<feature type="transmembrane region" description="Helical" evidence="15">
    <location>
        <begin position="440"/>
        <end position="460"/>
    </location>
</feature>
<dbReference type="OrthoDB" id="4062651at2759"/>
<name>A0A835LFS4_9MAGN</name>
<dbReference type="Gene3D" id="1.10.510.10">
    <property type="entry name" value="Transferase(Phosphotransferase) domain 1"/>
    <property type="match status" value="1"/>
</dbReference>
<dbReference type="Pfam" id="PF08276">
    <property type="entry name" value="PAN_2"/>
    <property type="match status" value="1"/>
</dbReference>
<evidence type="ECO:0000256" key="10">
    <source>
        <dbReference type="ARBA" id="ARBA00023180"/>
    </source>
</evidence>
<dbReference type="CDD" id="cd01098">
    <property type="entry name" value="PAN_AP_plant"/>
    <property type="match status" value="1"/>
</dbReference>
<dbReference type="PROSITE" id="PS50011">
    <property type="entry name" value="PROTEIN_KINASE_DOM"/>
    <property type="match status" value="1"/>
</dbReference>
<dbReference type="Pfam" id="PF07714">
    <property type="entry name" value="PK_Tyr_Ser-Thr"/>
    <property type="match status" value="1"/>
</dbReference>
<keyword evidence="14" id="KW-0245">EGF-like domain</keyword>
<dbReference type="GO" id="GO:0005886">
    <property type="term" value="C:plasma membrane"/>
    <property type="evidence" value="ECO:0007669"/>
    <property type="project" value="UniProtKB-SubCell"/>
</dbReference>
<dbReference type="CDD" id="cd00028">
    <property type="entry name" value="B_lectin"/>
    <property type="match status" value="1"/>
</dbReference>
<evidence type="ECO:0000256" key="7">
    <source>
        <dbReference type="ARBA" id="ARBA00022777"/>
    </source>
</evidence>
<gene>
    <name evidence="21" type="ORF">IFM89_039136</name>
</gene>
<dbReference type="EMBL" id="JADFTS010000009">
    <property type="protein sequence ID" value="KAF9590857.1"/>
    <property type="molecule type" value="Genomic_DNA"/>
</dbReference>
<dbReference type="PANTHER" id="PTHR27002">
    <property type="entry name" value="RECEPTOR-LIKE SERINE/THREONINE-PROTEIN KINASE SD1-8"/>
    <property type="match status" value="1"/>
</dbReference>
<evidence type="ECO:0000256" key="12">
    <source>
        <dbReference type="ARBA" id="ARBA00048679"/>
    </source>
</evidence>
<evidence type="ECO:0000256" key="3">
    <source>
        <dbReference type="ARBA" id="ARBA00022527"/>
    </source>
</evidence>
<dbReference type="PROSITE" id="PS50026">
    <property type="entry name" value="EGF_3"/>
    <property type="match status" value="1"/>
</dbReference>
<evidence type="ECO:0000259" key="19">
    <source>
        <dbReference type="PROSITE" id="PS50927"/>
    </source>
</evidence>
<evidence type="ECO:0000256" key="11">
    <source>
        <dbReference type="ARBA" id="ARBA00047899"/>
    </source>
</evidence>
<dbReference type="SUPFAM" id="SSF56112">
    <property type="entry name" value="Protein kinase-like (PK-like)"/>
    <property type="match status" value="1"/>
</dbReference>
<keyword evidence="4 13" id="KW-0808">Transferase</keyword>
<evidence type="ECO:0000256" key="1">
    <source>
        <dbReference type="ARBA" id="ARBA00004251"/>
    </source>
</evidence>
<comment type="similarity">
    <text evidence="13">Belongs to the protein kinase superfamily. Ser/Thr protein kinase family.</text>
</comment>
<proteinExistence type="inferred from homology"/>
<feature type="domain" description="Bulb-type lectin" evidence="19">
    <location>
        <begin position="23"/>
        <end position="141"/>
    </location>
</feature>
<protein>
    <recommendedName>
        <fullName evidence="13">Receptor-like serine/threonine-protein kinase</fullName>
        <ecNumber evidence="13">2.7.11.1</ecNumber>
    </recommendedName>
</protein>
<sequence length="840" mass="95307">MLIFPCFLLLLYVSIFSSYSIVANTITSNKSITDGETITSPGGVFELGFFGNESRYLGVWYKNISSHNIVWVANKDRPLTDSSGVSRIDSHGNLVLVDRNGSLLWSSNISSTAPDSVAELLDSGNLILSNNNSANPDSYLWQSFDFPSNTLLPGMKLGWTLNDGLNRYLTSWKSETDPSQGEFTVGFENHLLPQIVVRKRSIKYNRIGPYNGISFSGAGEFRGVLYKPSFIFNKNEVYYEEEPADNSVIIRFELNPYGFFEHLTWDYQFQNWSLWYSLETNRCGYNMCGENTLCKFNYSNSMPDCECLNGYTPKSPKGWSLLNYSGGCVPIPQLNFGKEDKFELLPRVQLPDILHYWLNTSINLEDCEAECLRNFSCMAYANSDILTSSGCILWFDNLVDIQQFDDEGQDLYVRVGTLELESNKESKKKESRQPTDEIKIILPAVSALLVFGLIVGYILLNKTYYRKGRNIVNNQDLASSSLEEELELPLYDLATIATATNNFSLSNKIGCSTDGARNCNKKLSKNSRQGFQEFKNEVVLTSSLQHRNLVRLLGCCIQGEERILIYEYMPNKSLNSIIFDGTNSVKLNWKRRFSIIVGIARGLLYLHQDSRLRVIHRDLKASNILLDSQMNPKISDFGIARTFVGDQTEENTKRVVGTYGYISPEYAKCGLFSIKSDVFSFGVLVLEIVSGKTNRYIPHVDHHLNLLGHAWTLLTEGKALELMDPSIEDPVTLSEVLKCIQVTLLCVQKFPKDRPKMSSVLVMLDTDGLMLPWPKQPGFFVQDDLSATQNEALTRNDCDYAEVCERRMEFKEGQEVEVLYEKNGFKDTWYLAKIYRLYSA</sequence>
<reference evidence="21 22" key="1">
    <citation type="submission" date="2020-10" db="EMBL/GenBank/DDBJ databases">
        <title>The Coptis chinensis genome and diversification of protoberbering-type alkaloids.</title>
        <authorList>
            <person name="Wang B."/>
            <person name="Shu S."/>
            <person name="Song C."/>
            <person name="Liu Y."/>
        </authorList>
    </citation>
    <scope>NUCLEOTIDE SEQUENCE [LARGE SCALE GENOMIC DNA]</scope>
    <source>
        <strain evidence="21">HL-2020</strain>
        <tissue evidence="21">Leaf</tissue>
    </source>
</reference>
<dbReference type="InterPro" id="IPR003609">
    <property type="entry name" value="Pan_app"/>
</dbReference>
<dbReference type="SUPFAM" id="SSF51110">
    <property type="entry name" value="alpha-D-mannose-specific plant lectins"/>
    <property type="match status" value="1"/>
</dbReference>
<keyword evidence="15" id="KW-0812">Transmembrane</keyword>
<dbReference type="InterPro" id="IPR001245">
    <property type="entry name" value="Ser-Thr/Tyr_kinase_cat_dom"/>
</dbReference>